<protein>
    <submittedName>
        <fullName evidence="1">Uncharacterized protein</fullName>
    </submittedName>
</protein>
<sequence>MTVPLGILSLTRFDFLNDSPFNFLQKYVAIFAKKTNNMMGASRLPHLGINGPFSSLGPVSSHVDAAAADNSAR</sequence>
<dbReference type="Proteomes" id="UP000663866">
    <property type="component" value="Unassembled WGS sequence"/>
</dbReference>
<accession>A0A820TPM7</accession>
<comment type="caution">
    <text evidence="1">The sequence shown here is derived from an EMBL/GenBank/DDBJ whole genome shotgun (WGS) entry which is preliminary data.</text>
</comment>
<proteinExistence type="predicted"/>
<gene>
    <name evidence="1" type="ORF">OVN521_LOCUS38979</name>
</gene>
<evidence type="ECO:0000313" key="2">
    <source>
        <dbReference type="Proteomes" id="UP000663866"/>
    </source>
</evidence>
<reference evidence="1" key="1">
    <citation type="submission" date="2021-02" db="EMBL/GenBank/DDBJ databases">
        <authorList>
            <person name="Nowell W R."/>
        </authorList>
    </citation>
    <scope>NUCLEOTIDE SEQUENCE</scope>
</reference>
<dbReference type="EMBL" id="CAJOBG010048945">
    <property type="protein sequence ID" value="CAF4470244.1"/>
    <property type="molecule type" value="Genomic_DNA"/>
</dbReference>
<keyword evidence="2" id="KW-1185">Reference proteome</keyword>
<evidence type="ECO:0000313" key="1">
    <source>
        <dbReference type="EMBL" id="CAF4470244.1"/>
    </source>
</evidence>
<dbReference type="AlphaFoldDB" id="A0A820TPM7"/>
<organism evidence="1 2">
    <name type="scientific">Rotaria magnacalcarata</name>
    <dbReference type="NCBI Taxonomy" id="392030"/>
    <lineage>
        <taxon>Eukaryota</taxon>
        <taxon>Metazoa</taxon>
        <taxon>Spiralia</taxon>
        <taxon>Gnathifera</taxon>
        <taxon>Rotifera</taxon>
        <taxon>Eurotatoria</taxon>
        <taxon>Bdelloidea</taxon>
        <taxon>Philodinida</taxon>
        <taxon>Philodinidae</taxon>
        <taxon>Rotaria</taxon>
    </lineage>
</organism>
<feature type="non-terminal residue" evidence="1">
    <location>
        <position position="1"/>
    </location>
</feature>
<name>A0A820TPM7_9BILA</name>